<dbReference type="GO" id="GO:0046872">
    <property type="term" value="F:metal ion binding"/>
    <property type="evidence" value="ECO:0007669"/>
    <property type="project" value="UniProtKB-UniRule"/>
</dbReference>
<proteinExistence type="inferred from homology"/>
<keyword evidence="9" id="KW-0963">Cytoplasm</keyword>
<sequence length="374" mass="42993">MKVQSAYIHIPFCVRICTYCDFNKYFIQNQPVDEYLSCLIKEMKTSEVRQLKTLFVGGGTPTALSEAQLERLLQAITSLFTIEDEFSFEANPDELTLNKVRLLKKYGVNRLSMGVQTFNPQLLELLGRTHAPEDIYQAIDNARQVGIESISLDLMYHLPQQSLDDFKESLDIALSLNIDHISSYGLILEPQTQFYNMYRKGKLKLPSEDVGEEMYTYLIERLNQTSFHQYEISNFAKKGHESEHNKVYWKNEGYYGFGAGASGYVDGERYTNVNPVNHYIKKIQAGERPVLHSTRPTIQEQMEEEMFLGLRMNKGVSIKRFEEKFDQSIDQIYGQTLNQLVSDGLIEINDGYISLTKRGKVIGNEVFEAFLLSV</sequence>
<dbReference type="InterPro" id="IPR010723">
    <property type="entry name" value="HemN_C"/>
</dbReference>
<dbReference type="SFLD" id="SFLDS00029">
    <property type="entry name" value="Radical_SAM"/>
    <property type="match status" value="1"/>
</dbReference>
<dbReference type="Pfam" id="PF04055">
    <property type="entry name" value="Radical_SAM"/>
    <property type="match status" value="1"/>
</dbReference>
<dbReference type="SFLD" id="SFLDF00288">
    <property type="entry name" value="HemN-like__clustered_with_nucl"/>
    <property type="match status" value="1"/>
</dbReference>
<dbReference type="NCBIfam" id="TIGR00539">
    <property type="entry name" value="hemN_rel"/>
    <property type="match status" value="1"/>
</dbReference>
<evidence type="ECO:0000313" key="11">
    <source>
        <dbReference type="EMBL" id="PMC19702.1"/>
    </source>
</evidence>
<evidence type="ECO:0000256" key="4">
    <source>
        <dbReference type="ARBA" id="ARBA00022691"/>
    </source>
</evidence>
<comment type="subcellular location">
    <subcellularLocation>
        <location evidence="9">Cytoplasm</location>
    </subcellularLocation>
</comment>
<comment type="similarity">
    <text evidence="1">Belongs to the anaerobic coproporphyrinogen-III oxidase family. HemW subfamily.</text>
</comment>
<dbReference type="InterPro" id="IPR034505">
    <property type="entry name" value="Coproporphyrinogen-III_oxidase"/>
</dbReference>
<dbReference type="SFLD" id="SFLDG01082">
    <property type="entry name" value="B12-binding_domain_containing"/>
    <property type="match status" value="1"/>
</dbReference>
<dbReference type="EMBL" id="PNGG01000002">
    <property type="protein sequence ID" value="PMC19702.1"/>
    <property type="molecule type" value="Genomic_DNA"/>
</dbReference>
<protein>
    <recommendedName>
        <fullName evidence="2 9">Heme chaperone HemW</fullName>
    </recommendedName>
</protein>
<gene>
    <name evidence="11" type="ORF">CJ235_04875</name>
</gene>
<comment type="function">
    <text evidence="9">Probably acts as a heme chaperone, transferring heme to an unknown acceptor. Binds one molecule of heme per monomer, possibly covalently. Binds 1 [4Fe-4S] cluster. The cluster is coordinated with 3 cysteines and an exchangeable S-adenosyl-L-methionine.</text>
</comment>
<dbReference type="Proteomes" id="UP000235748">
    <property type="component" value="Unassembled WGS sequence"/>
</dbReference>
<name>A0A2N6QJE0_9STAP</name>
<dbReference type="Pfam" id="PF06969">
    <property type="entry name" value="HemN_C"/>
    <property type="match status" value="1"/>
</dbReference>
<dbReference type="SFLD" id="SFLDG01065">
    <property type="entry name" value="anaerobic_coproporphyrinogen-I"/>
    <property type="match status" value="1"/>
</dbReference>
<dbReference type="GO" id="GO:0005737">
    <property type="term" value="C:cytoplasm"/>
    <property type="evidence" value="ECO:0007669"/>
    <property type="project" value="UniProtKB-SubCell"/>
</dbReference>
<dbReference type="AlphaFoldDB" id="A0A2N6QJE0"/>
<evidence type="ECO:0000256" key="5">
    <source>
        <dbReference type="ARBA" id="ARBA00022723"/>
    </source>
</evidence>
<dbReference type="SUPFAM" id="SSF102114">
    <property type="entry name" value="Radical SAM enzymes"/>
    <property type="match status" value="1"/>
</dbReference>
<dbReference type="PROSITE" id="PS51918">
    <property type="entry name" value="RADICAL_SAM"/>
    <property type="match status" value="1"/>
</dbReference>
<keyword evidence="7 9" id="KW-0411">Iron-sulfur</keyword>
<keyword evidence="9" id="KW-0004">4Fe-4S</keyword>
<keyword evidence="5 9" id="KW-0479">Metal-binding</keyword>
<evidence type="ECO:0000256" key="3">
    <source>
        <dbReference type="ARBA" id="ARBA00022617"/>
    </source>
</evidence>
<evidence type="ECO:0000313" key="12">
    <source>
        <dbReference type="Proteomes" id="UP000235748"/>
    </source>
</evidence>
<dbReference type="GO" id="GO:0006779">
    <property type="term" value="P:porphyrin-containing compound biosynthetic process"/>
    <property type="evidence" value="ECO:0007669"/>
    <property type="project" value="InterPro"/>
</dbReference>
<evidence type="ECO:0000256" key="9">
    <source>
        <dbReference type="RuleBase" id="RU364116"/>
    </source>
</evidence>
<dbReference type="InterPro" id="IPR004559">
    <property type="entry name" value="HemW-like"/>
</dbReference>
<keyword evidence="4 9" id="KW-0949">S-adenosyl-L-methionine</keyword>
<evidence type="ECO:0000259" key="10">
    <source>
        <dbReference type="PROSITE" id="PS51918"/>
    </source>
</evidence>
<comment type="caution">
    <text evidence="11">The sequence shown here is derived from an EMBL/GenBank/DDBJ whole genome shotgun (WGS) entry which is preliminary data.</text>
</comment>
<keyword evidence="6 9" id="KW-0408">Iron</keyword>
<dbReference type="STRING" id="170573.GCA_001076995_00918"/>
<dbReference type="PANTHER" id="PTHR13932:SF5">
    <property type="entry name" value="RADICAL S-ADENOSYL METHIONINE DOMAIN-CONTAINING PROTEIN 1, MITOCHONDRIAL"/>
    <property type="match status" value="1"/>
</dbReference>
<organism evidence="11 12">
    <name type="scientific">Staphylococcus pettenkoferi</name>
    <dbReference type="NCBI Taxonomy" id="170573"/>
    <lineage>
        <taxon>Bacteria</taxon>
        <taxon>Bacillati</taxon>
        <taxon>Bacillota</taxon>
        <taxon>Bacilli</taxon>
        <taxon>Bacillales</taxon>
        <taxon>Staphylococcaceae</taxon>
        <taxon>Staphylococcus</taxon>
    </lineage>
</organism>
<evidence type="ECO:0000256" key="1">
    <source>
        <dbReference type="ARBA" id="ARBA00006100"/>
    </source>
</evidence>
<dbReference type="CDD" id="cd01335">
    <property type="entry name" value="Radical_SAM"/>
    <property type="match status" value="1"/>
</dbReference>
<evidence type="ECO:0000256" key="6">
    <source>
        <dbReference type="ARBA" id="ARBA00023004"/>
    </source>
</evidence>
<dbReference type="InterPro" id="IPR006638">
    <property type="entry name" value="Elp3/MiaA/NifB-like_rSAM"/>
</dbReference>
<dbReference type="SMART" id="SM00729">
    <property type="entry name" value="Elp3"/>
    <property type="match status" value="1"/>
</dbReference>
<dbReference type="InterPro" id="IPR007197">
    <property type="entry name" value="rSAM"/>
</dbReference>
<feature type="domain" description="Radical SAM core" evidence="10">
    <location>
        <begin position="1"/>
        <end position="228"/>
    </location>
</feature>
<dbReference type="InterPro" id="IPR013785">
    <property type="entry name" value="Aldolase_TIM"/>
</dbReference>
<evidence type="ECO:0000256" key="8">
    <source>
        <dbReference type="ARBA" id="ARBA00023186"/>
    </source>
</evidence>
<dbReference type="RefSeq" id="WP_070502447.1">
    <property type="nucleotide sequence ID" value="NZ_JAASJD010000001.1"/>
</dbReference>
<dbReference type="InterPro" id="IPR058240">
    <property type="entry name" value="rSAM_sf"/>
</dbReference>
<keyword evidence="3 9" id="KW-0349">Heme</keyword>
<dbReference type="GO" id="GO:0051539">
    <property type="term" value="F:4 iron, 4 sulfur cluster binding"/>
    <property type="evidence" value="ECO:0007669"/>
    <property type="project" value="UniProtKB-UniRule"/>
</dbReference>
<dbReference type="Gene3D" id="3.20.20.70">
    <property type="entry name" value="Aldolase class I"/>
    <property type="match status" value="1"/>
</dbReference>
<dbReference type="PANTHER" id="PTHR13932">
    <property type="entry name" value="COPROPORPHYRINIGEN III OXIDASE"/>
    <property type="match status" value="1"/>
</dbReference>
<evidence type="ECO:0000256" key="2">
    <source>
        <dbReference type="ARBA" id="ARBA00017228"/>
    </source>
</evidence>
<evidence type="ECO:0000256" key="7">
    <source>
        <dbReference type="ARBA" id="ARBA00023014"/>
    </source>
</evidence>
<accession>A0A2N6QJE0</accession>
<dbReference type="SFLD" id="SFLDF00562">
    <property type="entry name" value="HemN-like__clustered_with_heat"/>
    <property type="match status" value="1"/>
</dbReference>
<reference evidence="11 12" key="1">
    <citation type="submission" date="2017-09" db="EMBL/GenBank/DDBJ databases">
        <title>Bacterial strain isolated from the female urinary microbiota.</title>
        <authorList>
            <person name="Thomas-White K."/>
            <person name="Kumar N."/>
            <person name="Forster S."/>
            <person name="Putonti C."/>
            <person name="Lawley T."/>
            <person name="Wolfe A.J."/>
        </authorList>
    </citation>
    <scope>NUCLEOTIDE SEQUENCE [LARGE SCALE GENOMIC DNA]</scope>
    <source>
        <strain evidence="11 12">UMB0834</strain>
    </source>
</reference>
<dbReference type="GO" id="GO:0004109">
    <property type="term" value="F:coproporphyrinogen oxidase activity"/>
    <property type="evidence" value="ECO:0007669"/>
    <property type="project" value="InterPro"/>
</dbReference>
<keyword evidence="8 9" id="KW-0143">Chaperone</keyword>